<gene>
    <name evidence="1" type="ORF">SCY_0040</name>
</gene>
<evidence type="ECO:0000313" key="1">
    <source>
        <dbReference type="EMBL" id="EDN59724.1"/>
    </source>
</evidence>
<organism evidence="1 2">
    <name type="scientific">Saccharomyces cerevisiae (strain YJM789)</name>
    <name type="common">Baker's yeast</name>
    <dbReference type="NCBI Taxonomy" id="307796"/>
    <lineage>
        <taxon>Eukaryota</taxon>
        <taxon>Fungi</taxon>
        <taxon>Dikarya</taxon>
        <taxon>Ascomycota</taxon>
        <taxon>Saccharomycotina</taxon>
        <taxon>Saccharomycetes</taxon>
        <taxon>Saccharomycetales</taxon>
        <taxon>Saccharomycetaceae</taxon>
        <taxon>Saccharomyces</taxon>
    </lineage>
</organism>
<name>A7A0C9_YEAS7</name>
<dbReference type="HOGENOM" id="CLU_3406601_0_0_1"/>
<accession>A7A0C9</accession>
<evidence type="ECO:0000313" key="2">
    <source>
        <dbReference type="Proteomes" id="UP000007060"/>
    </source>
</evidence>
<dbReference type="EMBL" id="AAFW02000160">
    <property type="protein sequence ID" value="EDN59724.1"/>
    <property type="molecule type" value="Genomic_DNA"/>
</dbReference>
<comment type="caution">
    <text evidence="1">The sequence shown here is derived from an EMBL/GenBank/DDBJ whole genome shotgun (WGS) entry which is preliminary data.</text>
</comment>
<reference evidence="1 2" key="1">
    <citation type="journal article" date="2007" name="Proc. Natl. Acad. Sci. U.S.A.">
        <title>Genome sequencing and comparative analysis of Saccharomyces cerevisiae strain YJM789.</title>
        <authorList>
            <person name="Wei W."/>
            <person name="McCusker J.H."/>
            <person name="Hyman R.W."/>
            <person name="Jones T."/>
            <person name="Ning Y."/>
            <person name="Cao Z."/>
            <person name="Gu Z."/>
            <person name="Bruno D."/>
            <person name="Miranda M."/>
            <person name="Nguyen M."/>
            <person name="Wilhelmy J."/>
            <person name="Komp C."/>
            <person name="Tamse R."/>
            <person name="Wang X."/>
            <person name="Jia P."/>
            <person name="Luedi P."/>
            <person name="Oefner P.J."/>
            <person name="David L."/>
            <person name="Dietrich F.S."/>
            <person name="Li Y."/>
            <person name="Davis R.W."/>
            <person name="Steinmetz L.M."/>
        </authorList>
    </citation>
    <scope>NUCLEOTIDE SEQUENCE [LARGE SCALE GENOMIC DNA]</scope>
    <source>
        <strain evidence="1 2">YJM789</strain>
    </source>
</reference>
<proteinExistence type="predicted"/>
<dbReference type="AlphaFoldDB" id="A7A0C9"/>
<protein>
    <submittedName>
        <fullName evidence="1">Conserved protein</fullName>
    </submittedName>
</protein>
<sequence>MSISFPKMQRLIVMTTIGDKKVNNNIILFL</sequence>
<dbReference type="Proteomes" id="UP000007060">
    <property type="component" value="Unassembled WGS sequence"/>
</dbReference>